<evidence type="ECO:0008006" key="4">
    <source>
        <dbReference type="Google" id="ProtNLM"/>
    </source>
</evidence>
<dbReference type="GeneID" id="9595771"/>
<dbReference type="InParanoid" id="D8Q0Z8"/>
<dbReference type="RefSeq" id="XP_003032747.1">
    <property type="nucleotide sequence ID" value="XM_003032701.1"/>
</dbReference>
<dbReference type="InterPro" id="IPR019026">
    <property type="entry name" value="Peptidase_M64_IgA"/>
</dbReference>
<organism evidence="3">
    <name type="scientific">Schizophyllum commune (strain H4-8 / FGSC 9210)</name>
    <name type="common">Split gill fungus</name>
    <dbReference type="NCBI Taxonomy" id="578458"/>
    <lineage>
        <taxon>Eukaryota</taxon>
        <taxon>Fungi</taxon>
        <taxon>Dikarya</taxon>
        <taxon>Basidiomycota</taxon>
        <taxon>Agaricomycotina</taxon>
        <taxon>Agaricomycetes</taxon>
        <taxon>Agaricomycetidae</taxon>
        <taxon>Agaricales</taxon>
        <taxon>Schizophyllaceae</taxon>
        <taxon>Schizophyllum</taxon>
    </lineage>
</organism>
<dbReference type="OMA" id="WENGNIT"/>
<reference evidence="2 3" key="1">
    <citation type="journal article" date="2010" name="Nat. Biotechnol.">
        <title>Genome sequence of the model mushroom Schizophyllum commune.</title>
        <authorList>
            <person name="Ohm R.A."/>
            <person name="de Jong J.F."/>
            <person name="Lugones L.G."/>
            <person name="Aerts A."/>
            <person name="Kothe E."/>
            <person name="Stajich J.E."/>
            <person name="de Vries R.P."/>
            <person name="Record E."/>
            <person name="Levasseur A."/>
            <person name="Baker S.E."/>
            <person name="Bartholomew K.A."/>
            <person name="Coutinho P.M."/>
            <person name="Erdmann S."/>
            <person name="Fowler T.J."/>
            <person name="Gathman A.C."/>
            <person name="Lombard V."/>
            <person name="Henrissat B."/>
            <person name="Knabe N."/>
            <person name="Kuees U."/>
            <person name="Lilly W.W."/>
            <person name="Lindquist E."/>
            <person name="Lucas S."/>
            <person name="Magnuson J.K."/>
            <person name="Piumi F."/>
            <person name="Raudaskoski M."/>
            <person name="Salamov A."/>
            <person name="Schmutz J."/>
            <person name="Schwarze F.W.M.R."/>
            <person name="vanKuyk P.A."/>
            <person name="Horton J.S."/>
            <person name="Grigoriev I.V."/>
            <person name="Woesten H.A.B."/>
        </authorList>
    </citation>
    <scope>NUCLEOTIDE SEQUENCE [LARGE SCALE GENOMIC DNA]</scope>
    <source>
        <strain evidence="3">H4-8 / FGSC 9210</strain>
    </source>
</reference>
<feature type="signal peptide" evidence="1">
    <location>
        <begin position="1"/>
        <end position="21"/>
    </location>
</feature>
<feature type="chain" id="PRO_5003120482" description="IgA peptidase M64-domain-containing protein" evidence="1">
    <location>
        <begin position="22"/>
        <end position="539"/>
    </location>
</feature>
<keyword evidence="3" id="KW-1185">Reference proteome</keyword>
<evidence type="ECO:0000313" key="2">
    <source>
        <dbReference type="EMBL" id="EFI97844.1"/>
    </source>
</evidence>
<dbReference type="AlphaFoldDB" id="D8Q0Z8"/>
<dbReference type="GO" id="GO:0008237">
    <property type="term" value="F:metallopeptidase activity"/>
    <property type="evidence" value="ECO:0007669"/>
    <property type="project" value="InterPro"/>
</dbReference>
<name>D8Q0Z8_SCHCM</name>
<dbReference type="Proteomes" id="UP000007431">
    <property type="component" value="Unassembled WGS sequence"/>
</dbReference>
<sequence>MLFCTCALALTGSVFLPTATGAHHGVHARDYPVPRSPKRNRIRSNVHGQYHPDPQRVLAARAEAPPLEIRALSQSGDPANRVDMIFFADGYTEEEKDKFFDDAAWLSEDITANVTFDTVKPLLNFWAAFTASNDSGIGTNGTQLDTVYGLYRDGTELRGVYIGKEDVARAACDSLGNQCDHPVIIGNSDLYGGIGGDVVTITPSKANGASILRHESGHNIIQIGEEYDGIEDGGYFGRNTLLSLDDPIPWEPWLTEPTSNGTGPRVERAVMPLQNYAWTLLNTTTPFSQSFTSDGTFAWWLARFSLSGLPSASDVLVEVDGQDLGWQPHEGIGLDRYFYDIVNRDTPPKEGEHEVRFTLRNASLEGQAQLCSVEILEFGSEDEFHSEPGYYGLFPSYTDTNHTAYRPTNDDCVMRQVTTPNYCNVCLEGMWNNLLSEISLIDNVTESCSGSTKTLTASLVPLAYLRTEPVSAEESLTIAWTKDGVAVADANNQTSVSLVGTEAVGVYTVSVEYATSEVRTRDKEEYFRANMTHEVKEGC</sequence>
<dbReference type="VEuPathDB" id="FungiDB:SCHCODRAFT_02535918"/>
<evidence type="ECO:0000313" key="3">
    <source>
        <dbReference type="Proteomes" id="UP000007431"/>
    </source>
</evidence>
<dbReference type="OrthoDB" id="2961863at2759"/>
<feature type="non-terminal residue" evidence="2">
    <location>
        <position position="539"/>
    </location>
</feature>
<keyword evidence="1" id="KW-0732">Signal</keyword>
<dbReference type="Pfam" id="PF09471">
    <property type="entry name" value="Peptidase_M64"/>
    <property type="match status" value="1"/>
</dbReference>
<evidence type="ECO:0000256" key="1">
    <source>
        <dbReference type="SAM" id="SignalP"/>
    </source>
</evidence>
<gene>
    <name evidence="2" type="ORF">SCHCODRAFT_108085</name>
</gene>
<proteinExistence type="predicted"/>
<accession>D8Q0Z8</accession>
<dbReference type="KEGG" id="scm:SCHCO_02535918"/>
<dbReference type="InterPro" id="IPR024079">
    <property type="entry name" value="MetalloPept_cat_dom_sf"/>
</dbReference>
<dbReference type="HOGENOM" id="CLU_030040_0_0_1"/>
<protein>
    <recommendedName>
        <fullName evidence="4">IgA peptidase M64-domain-containing protein</fullName>
    </recommendedName>
</protein>
<dbReference type="Gene3D" id="3.40.390.10">
    <property type="entry name" value="Collagenase (Catalytic Domain)"/>
    <property type="match status" value="1"/>
</dbReference>
<dbReference type="eggNOG" id="ENOG502RITG">
    <property type="taxonomic scope" value="Eukaryota"/>
</dbReference>
<dbReference type="EMBL" id="GL377305">
    <property type="protein sequence ID" value="EFI97844.1"/>
    <property type="molecule type" value="Genomic_DNA"/>
</dbReference>